<dbReference type="AlphaFoldDB" id="A0AAD6HMZ3"/>
<feature type="transmembrane region" description="Helical" evidence="1">
    <location>
        <begin position="110"/>
        <end position="131"/>
    </location>
</feature>
<reference evidence="2" key="2">
    <citation type="submission" date="2023-01" db="EMBL/GenBank/DDBJ databases">
        <authorList>
            <person name="Petersen C."/>
        </authorList>
    </citation>
    <scope>NUCLEOTIDE SEQUENCE</scope>
    <source>
        <strain evidence="2">IBT 17514</strain>
    </source>
</reference>
<proteinExistence type="predicted"/>
<evidence type="ECO:0000256" key="1">
    <source>
        <dbReference type="SAM" id="Phobius"/>
    </source>
</evidence>
<feature type="transmembrane region" description="Helical" evidence="1">
    <location>
        <begin position="286"/>
        <end position="308"/>
    </location>
</feature>
<keyword evidence="3" id="KW-1185">Reference proteome</keyword>
<name>A0AAD6HMZ3_9EURO</name>
<evidence type="ECO:0000313" key="2">
    <source>
        <dbReference type="EMBL" id="KAJ5727761.1"/>
    </source>
</evidence>
<keyword evidence="1" id="KW-0812">Transmembrane</keyword>
<dbReference type="Proteomes" id="UP001215712">
    <property type="component" value="Unassembled WGS sequence"/>
</dbReference>
<feature type="transmembrane region" description="Helical" evidence="1">
    <location>
        <begin position="253"/>
        <end position="274"/>
    </location>
</feature>
<keyword evidence="1" id="KW-1133">Transmembrane helix</keyword>
<protein>
    <submittedName>
        <fullName evidence="2">Uncharacterized protein</fullName>
    </submittedName>
</protein>
<feature type="transmembrane region" description="Helical" evidence="1">
    <location>
        <begin position="84"/>
        <end position="103"/>
    </location>
</feature>
<evidence type="ECO:0000313" key="3">
    <source>
        <dbReference type="Proteomes" id="UP001215712"/>
    </source>
</evidence>
<dbReference type="EMBL" id="JAQJAN010000006">
    <property type="protein sequence ID" value="KAJ5727761.1"/>
    <property type="molecule type" value="Genomic_DNA"/>
</dbReference>
<feature type="transmembrane region" description="Helical" evidence="1">
    <location>
        <begin position="181"/>
        <end position="205"/>
    </location>
</feature>
<accession>A0AAD6HMZ3</accession>
<gene>
    <name evidence="2" type="ORF">N7493_005581</name>
</gene>
<feature type="transmembrane region" description="Helical" evidence="1">
    <location>
        <begin position="6"/>
        <end position="25"/>
    </location>
</feature>
<keyword evidence="1" id="KW-0472">Membrane</keyword>
<sequence>MNQLFSSYITQWVLVLSAWALFTILDLKDRYKLSKSPAQDTQRENLITGLVELHKQQCFFGISLQIATLFSGIFRVSLLDCFTLLPLATNSILPLIFGMLVLTRYGRHSAYLLILTLATWVVASITFWTLYHYLPSSNAGTGPEYGIQAQFITELSKIPSCGGYSAQSVCPSTTGFPPTDIAYSALLLSPLIWTWCSVCFACLLIQQAWTKAPIWQRIKLKSFAVLRPFCRYISRFQALLYINRLSKINANGAFYWATTTIFLGFFVYQIYLFWTILDLKVVDLHSWGFGQIVAVTAWLPPVIEYLYLQLGK</sequence>
<comment type="caution">
    <text evidence="2">The sequence shown here is derived from an EMBL/GenBank/DDBJ whole genome shotgun (WGS) entry which is preliminary data.</text>
</comment>
<organism evidence="2 3">
    <name type="scientific">Penicillium malachiteum</name>
    <dbReference type="NCBI Taxonomy" id="1324776"/>
    <lineage>
        <taxon>Eukaryota</taxon>
        <taxon>Fungi</taxon>
        <taxon>Dikarya</taxon>
        <taxon>Ascomycota</taxon>
        <taxon>Pezizomycotina</taxon>
        <taxon>Eurotiomycetes</taxon>
        <taxon>Eurotiomycetidae</taxon>
        <taxon>Eurotiales</taxon>
        <taxon>Aspergillaceae</taxon>
        <taxon>Penicillium</taxon>
    </lineage>
</organism>
<reference evidence="2" key="1">
    <citation type="journal article" date="2023" name="IMA Fungus">
        <title>Comparative genomic study of the Penicillium genus elucidates a diverse pangenome and 15 lateral gene transfer events.</title>
        <authorList>
            <person name="Petersen C."/>
            <person name="Sorensen T."/>
            <person name="Nielsen M.R."/>
            <person name="Sondergaard T.E."/>
            <person name="Sorensen J.L."/>
            <person name="Fitzpatrick D.A."/>
            <person name="Frisvad J.C."/>
            <person name="Nielsen K.L."/>
        </authorList>
    </citation>
    <scope>NUCLEOTIDE SEQUENCE</scope>
    <source>
        <strain evidence="2">IBT 17514</strain>
    </source>
</reference>